<dbReference type="Pfam" id="PF00126">
    <property type="entry name" value="HTH_1"/>
    <property type="match status" value="1"/>
</dbReference>
<evidence type="ECO:0000313" key="7">
    <source>
        <dbReference type="Proteomes" id="UP000305674"/>
    </source>
</evidence>
<dbReference type="PANTHER" id="PTHR30126">
    <property type="entry name" value="HTH-TYPE TRANSCRIPTIONAL REGULATOR"/>
    <property type="match status" value="1"/>
</dbReference>
<evidence type="ECO:0000256" key="3">
    <source>
        <dbReference type="ARBA" id="ARBA00023125"/>
    </source>
</evidence>
<dbReference type="Pfam" id="PF03466">
    <property type="entry name" value="LysR_substrate"/>
    <property type="match status" value="1"/>
</dbReference>
<organism evidence="6 7">
    <name type="scientific">Ferrimonas sediminicola</name>
    <dbReference type="NCBI Taxonomy" id="2569538"/>
    <lineage>
        <taxon>Bacteria</taxon>
        <taxon>Pseudomonadati</taxon>
        <taxon>Pseudomonadota</taxon>
        <taxon>Gammaproteobacteria</taxon>
        <taxon>Alteromonadales</taxon>
        <taxon>Ferrimonadaceae</taxon>
        <taxon>Ferrimonas</taxon>
    </lineage>
</organism>
<dbReference type="Gene3D" id="3.40.190.290">
    <property type="match status" value="1"/>
</dbReference>
<proteinExistence type="inferred from homology"/>
<dbReference type="InterPro" id="IPR036390">
    <property type="entry name" value="WH_DNA-bd_sf"/>
</dbReference>
<keyword evidence="2" id="KW-0805">Transcription regulation</keyword>
<dbReference type="AlphaFoldDB" id="A0A4U1BFT1"/>
<evidence type="ECO:0000256" key="1">
    <source>
        <dbReference type="ARBA" id="ARBA00009437"/>
    </source>
</evidence>
<evidence type="ECO:0000256" key="2">
    <source>
        <dbReference type="ARBA" id="ARBA00023015"/>
    </source>
</evidence>
<dbReference type="GO" id="GO:0003700">
    <property type="term" value="F:DNA-binding transcription factor activity"/>
    <property type="evidence" value="ECO:0007669"/>
    <property type="project" value="InterPro"/>
</dbReference>
<dbReference type="InterPro" id="IPR036388">
    <property type="entry name" value="WH-like_DNA-bd_sf"/>
</dbReference>
<reference evidence="6 7" key="1">
    <citation type="submission" date="2019-04" db="EMBL/GenBank/DDBJ databases">
        <authorList>
            <person name="Hwang J.C."/>
        </authorList>
    </citation>
    <scope>NUCLEOTIDE SEQUENCE [LARGE SCALE GENOMIC DNA]</scope>
    <source>
        <strain evidence="6 7">IMCC35001</strain>
    </source>
</reference>
<protein>
    <submittedName>
        <fullName evidence="6">LysR family transcriptional regulator</fullName>
    </submittedName>
</protein>
<dbReference type="Gene3D" id="1.10.10.10">
    <property type="entry name" value="Winged helix-like DNA-binding domain superfamily/Winged helix DNA-binding domain"/>
    <property type="match status" value="1"/>
</dbReference>
<name>A0A4U1BFT1_9GAMM</name>
<dbReference type="SUPFAM" id="SSF53850">
    <property type="entry name" value="Periplasmic binding protein-like II"/>
    <property type="match status" value="1"/>
</dbReference>
<keyword evidence="3" id="KW-0238">DNA-binding</keyword>
<evidence type="ECO:0000259" key="5">
    <source>
        <dbReference type="PROSITE" id="PS50931"/>
    </source>
</evidence>
<keyword evidence="4" id="KW-0804">Transcription</keyword>
<dbReference type="SUPFAM" id="SSF46785">
    <property type="entry name" value="Winged helix' DNA-binding domain"/>
    <property type="match status" value="1"/>
</dbReference>
<gene>
    <name evidence="6" type="ORF">FCL40_06425</name>
</gene>
<dbReference type="EMBL" id="SWCI01000003">
    <property type="protein sequence ID" value="TKB49790.1"/>
    <property type="molecule type" value="Genomic_DNA"/>
</dbReference>
<evidence type="ECO:0000313" key="6">
    <source>
        <dbReference type="EMBL" id="TKB49790.1"/>
    </source>
</evidence>
<comment type="similarity">
    <text evidence="1">Belongs to the LysR transcriptional regulatory family.</text>
</comment>
<evidence type="ECO:0000256" key="4">
    <source>
        <dbReference type="ARBA" id="ARBA00023163"/>
    </source>
</evidence>
<accession>A0A4U1BFT1</accession>
<dbReference type="InterPro" id="IPR005119">
    <property type="entry name" value="LysR_subst-bd"/>
</dbReference>
<dbReference type="Proteomes" id="UP000305674">
    <property type="component" value="Unassembled WGS sequence"/>
</dbReference>
<dbReference type="OrthoDB" id="8850588at2"/>
<dbReference type="GO" id="GO:0000976">
    <property type="term" value="F:transcription cis-regulatory region binding"/>
    <property type="evidence" value="ECO:0007669"/>
    <property type="project" value="TreeGrafter"/>
</dbReference>
<dbReference type="CDD" id="cd05466">
    <property type="entry name" value="PBP2_LTTR_substrate"/>
    <property type="match status" value="1"/>
</dbReference>
<keyword evidence="7" id="KW-1185">Reference proteome</keyword>
<dbReference type="PANTHER" id="PTHR30126:SF91">
    <property type="entry name" value="LYSR FAMILY TRANSCRIPTIONAL REGULATOR"/>
    <property type="match status" value="1"/>
</dbReference>
<dbReference type="PROSITE" id="PS50931">
    <property type="entry name" value="HTH_LYSR"/>
    <property type="match status" value="1"/>
</dbReference>
<dbReference type="NCBIfam" id="NF041036">
    <property type="entry name" value="decaheme_TF"/>
    <property type="match status" value="1"/>
</dbReference>
<feature type="domain" description="HTH lysR-type" evidence="5">
    <location>
        <begin position="38"/>
        <end position="95"/>
    </location>
</feature>
<dbReference type="InterPro" id="IPR000847">
    <property type="entry name" value="LysR_HTH_N"/>
</dbReference>
<comment type="caution">
    <text evidence="6">The sequence shown here is derived from an EMBL/GenBank/DDBJ whole genome shotgun (WGS) entry which is preliminary data.</text>
</comment>
<sequence>MGLRWITMVTNILVKPNYHCYPSATPRCHGTIRQGMCMKTHDLKTLVLSVDLGSISKAANSMSITHSAASQRIKALEELCGAVLLNRQLTPIKPTLAGELVLEHGRRVMEMERQLFSRLQQSGSDALRLCCTPAFGASYFPVALSEFNREKKHSVEFDYLASDQVISAINEGRYDIAITEHIQPLNQSNCWRHPLPPDKVIFVACPALLSSIDEQSLEALMAHTLYVAKPGCCSRDLLVQNLANKNLELEDFRFQVSCGDLHLMVEALLRGEGIGFISAALIRPHLASGDLVAFELDGFDHLCHRSLLASWESQGQPWFRPLVTSIEQAFIH</sequence>